<comment type="caution">
    <text evidence="2">The sequence shown here is derived from an EMBL/GenBank/DDBJ whole genome shotgun (WGS) entry which is preliminary data.</text>
</comment>
<evidence type="ECO:0000313" key="2">
    <source>
        <dbReference type="EMBL" id="MFC0540660.1"/>
    </source>
</evidence>
<proteinExistence type="predicted"/>
<dbReference type="EMBL" id="JBHLUD010000001">
    <property type="protein sequence ID" value="MFC0540660.1"/>
    <property type="molecule type" value="Genomic_DNA"/>
</dbReference>
<sequence>MSQVERSVTGLRSASPKDMADGLEPLSEAAMHLARATRKLLTRVLKTANGDNPNANQQVAEYAEALVKHLGDASNDMFRACNELGCAASVAASLSRSPEGRDFTF</sequence>
<feature type="region of interest" description="Disordered" evidence="1">
    <location>
        <begin position="1"/>
        <end position="22"/>
    </location>
</feature>
<name>A0ABV6ML32_9PSEU</name>
<reference evidence="2 3" key="1">
    <citation type="submission" date="2024-09" db="EMBL/GenBank/DDBJ databases">
        <authorList>
            <person name="Sun Q."/>
            <person name="Mori K."/>
        </authorList>
    </citation>
    <scope>NUCLEOTIDE SEQUENCE [LARGE SCALE GENOMIC DNA]</scope>
    <source>
        <strain evidence="2 3">TBRC 1432</strain>
    </source>
</reference>
<evidence type="ECO:0000313" key="3">
    <source>
        <dbReference type="Proteomes" id="UP001589810"/>
    </source>
</evidence>
<organism evidence="2 3">
    <name type="scientific">Kutzneria chonburiensis</name>
    <dbReference type="NCBI Taxonomy" id="1483604"/>
    <lineage>
        <taxon>Bacteria</taxon>
        <taxon>Bacillati</taxon>
        <taxon>Actinomycetota</taxon>
        <taxon>Actinomycetes</taxon>
        <taxon>Pseudonocardiales</taxon>
        <taxon>Pseudonocardiaceae</taxon>
        <taxon>Kutzneria</taxon>
    </lineage>
</organism>
<dbReference type="RefSeq" id="WP_273939474.1">
    <property type="nucleotide sequence ID" value="NZ_CP097263.1"/>
</dbReference>
<protein>
    <submittedName>
        <fullName evidence="2">Uncharacterized protein</fullName>
    </submittedName>
</protein>
<feature type="compositionally biased region" description="Polar residues" evidence="1">
    <location>
        <begin position="1"/>
        <end position="12"/>
    </location>
</feature>
<dbReference type="Proteomes" id="UP001589810">
    <property type="component" value="Unassembled WGS sequence"/>
</dbReference>
<gene>
    <name evidence="2" type="ORF">ACFFH7_04155</name>
</gene>
<evidence type="ECO:0000256" key="1">
    <source>
        <dbReference type="SAM" id="MobiDB-lite"/>
    </source>
</evidence>
<keyword evidence="3" id="KW-1185">Reference proteome</keyword>
<accession>A0ABV6ML32</accession>